<accession>A0AAD3S6D7</accession>
<dbReference type="EMBL" id="BSYO01000005">
    <property type="protein sequence ID" value="GMH04877.1"/>
    <property type="molecule type" value="Genomic_DNA"/>
</dbReference>
<dbReference type="Proteomes" id="UP001279734">
    <property type="component" value="Unassembled WGS sequence"/>
</dbReference>
<evidence type="ECO:0000313" key="3">
    <source>
        <dbReference type="Proteomes" id="UP001279734"/>
    </source>
</evidence>
<feature type="region of interest" description="Disordered" evidence="1">
    <location>
        <begin position="19"/>
        <end position="116"/>
    </location>
</feature>
<keyword evidence="3" id="KW-1185">Reference proteome</keyword>
<reference evidence="2" key="1">
    <citation type="submission" date="2023-05" db="EMBL/GenBank/DDBJ databases">
        <title>Nepenthes gracilis genome sequencing.</title>
        <authorList>
            <person name="Fukushima K."/>
        </authorList>
    </citation>
    <scope>NUCLEOTIDE SEQUENCE</scope>
    <source>
        <strain evidence="2">SING2019-196</strain>
    </source>
</reference>
<name>A0AAD3S6D7_NEPGR</name>
<feature type="compositionally biased region" description="Low complexity" evidence="1">
    <location>
        <begin position="102"/>
        <end position="115"/>
    </location>
</feature>
<gene>
    <name evidence="2" type="ORF">Nepgr_006717</name>
</gene>
<organism evidence="2 3">
    <name type="scientific">Nepenthes gracilis</name>
    <name type="common">Slender pitcher plant</name>
    <dbReference type="NCBI Taxonomy" id="150966"/>
    <lineage>
        <taxon>Eukaryota</taxon>
        <taxon>Viridiplantae</taxon>
        <taxon>Streptophyta</taxon>
        <taxon>Embryophyta</taxon>
        <taxon>Tracheophyta</taxon>
        <taxon>Spermatophyta</taxon>
        <taxon>Magnoliopsida</taxon>
        <taxon>eudicotyledons</taxon>
        <taxon>Gunneridae</taxon>
        <taxon>Pentapetalae</taxon>
        <taxon>Caryophyllales</taxon>
        <taxon>Nepenthaceae</taxon>
        <taxon>Nepenthes</taxon>
    </lineage>
</organism>
<sequence length="151" mass="15917">MKEAGAAQVSNSFTVLQSSEADLLDSPPERSGTSDVNLLVRPELSSLLGDESAEPDCLPLPDKEVEPLGESPLGIESDGIEGGSKSQGPSSCEPPLPKADSLVEVPPGPSSSSVSIAPRCSRTARWVLVDSANHPVNPTHSRWIRRLSLPR</sequence>
<dbReference type="AlphaFoldDB" id="A0AAD3S6D7"/>
<comment type="caution">
    <text evidence="2">The sequence shown here is derived from an EMBL/GenBank/DDBJ whole genome shotgun (WGS) entry which is preliminary data.</text>
</comment>
<evidence type="ECO:0000256" key="1">
    <source>
        <dbReference type="SAM" id="MobiDB-lite"/>
    </source>
</evidence>
<proteinExistence type="predicted"/>
<protein>
    <submittedName>
        <fullName evidence="2">Uncharacterized protein</fullName>
    </submittedName>
</protein>
<evidence type="ECO:0000313" key="2">
    <source>
        <dbReference type="EMBL" id="GMH04877.1"/>
    </source>
</evidence>